<keyword evidence="1" id="KW-1133">Transmembrane helix</keyword>
<feature type="transmembrane region" description="Helical" evidence="1">
    <location>
        <begin position="64"/>
        <end position="84"/>
    </location>
</feature>
<feature type="transmembrane region" description="Helical" evidence="1">
    <location>
        <begin position="136"/>
        <end position="156"/>
    </location>
</feature>
<accession>A0A1J5NWD1</accession>
<reference evidence="2" key="1">
    <citation type="submission" date="2016-10" db="EMBL/GenBank/DDBJ databases">
        <title>Sequence of Gallionella enrichment culture.</title>
        <authorList>
            <person name="Poehlein A."/>
            <person name="Muehling M."/>
            <person name="Daniel R."/>
        </authorList>
    </citation>
    <scope>NUCLEOTIDE SEQUENCE</scope>
</reference>
<dbReference type="Gene3D" id="2.40.50.320">
    <property type="entry name" value="Copper binding periplasmic protein CusF"/>
    <property type="match status" value="1"/>
</dbReference>
<protein>
    <submittedName>
        <fullName evidence="2">Cation efflux system protein CusF</fullName>
    </submittedName>
</protein>
<name>A0A1J5NWD1_9ZZZZ</name>
<evidence type="ECO:0000313" key="2">
    <source>
        <dbReference type="EMBL" id="OIQ63050.1"/>
    </source>
</evidence>
<comment type="caution">
    <text evidence="2">The sequence shown here is derived from an EMBL/GenBank/DDBJ whole genome shotgun (WGS) entry which is preliminary data.</text>
</comment>
<dbReference type="EMBL" id="MLJW01009357">
    <property type="protein sequence ID" value="OIQ63050.1"/>
    <property type="molecule type" value="Genomic_DNA"/>
</dbReference>
<keyword evidence="1" id="KW-0812">Transmembrane</keyword>
<gene>
    <name evidence="2" type="primary">cusF_12</name>
    <name evidence="2" type="ORF">GALL_554160</name>
</gene>
<keyword evidence="1" id="KW-0472">Membrane</keyword>
<evidence type="ECO:0000256" key="1">
    <source>
        <dbReference type="SAM" id="Phobius"/>
    </source>
</evidence>
<feature type="transmembrane region" description="Helical" evidence="1">
    <location>
        <begin position="96"/>
        <end position="115"/>
    </location>
</feature>
<organism evidence="2">
    <name type="scientific">mine drainage metagenome</name>
    <dbReference type="NCBI Taxonomy" id="410659"/>
    <lineage>
        <taxon>unclassified sequences</taxon>
        <taxon>metagenomes</taxon>
        <taxon>ecological metagenomes</taxon>
    </lineage>
</organism>
<sequence length="231" mass="24467">MAYAISVAYYLKLLAEFTLKSFPIADRWHALAADGMVTAILLILIALGFSGGLRRVEHVAHGSVSLKIGAISGILAGLACWWLIHAGATPALPPARFSLGSIPTLLGLLITVQGFETSRYLGQSYSQALRIRTMRDAQWISSVIYIGFLALLTPFLTQAAGAQGAGVIKKLDAKGGSVTLQHGPIAALSWPAMTMAFKADPALLKDLKVGQQVNFTLKTGGTPEVVAIQPK</sequence>
<dbReference type="Pfam" id="PF11604">
    <property type="entry name" value="CusF_Ec"/>
    <property type="match status" value="1"/>
</dbReference>
<dbReference type="InterPro" id="IPR042230">
    <property type="entry name" value="CusF_sf"/>
</dbReference>
<proteinExistence type="predicted"/>
<dbReference type="AlphaFoldDB" id="A0A1J5NWD1"/>
<dbReference type="InterPro" id="IPR021647">
    <property type="entry name" value="CusF_Ec"/>
</dbReference>
<feature type="transmembrane region" description="Helical" evidence="1">
    <location>
        <begin position="28"/>
        <end position="52"/>
    </location>
</feature>